<reference evidence="4" key="1">
    <citation type="submission" date="2023-03" db="UniProtKB">
        <authorList>
            <consortium name="EnsemblPlants"/>
        </authorList>
    </citation>
    <scope>IDENTIFICATION</scope>
</reference>
<protein>
    <recommendedName>
        <fullName evidence="3">Rhodanese domain-containing protein</fullName>
    </recommendedName>
</protein>
<dbReference type="AlphaFoldDB" id="A0A9I9CDL7"/>
<dbReference type="Gene3D" id="3.40.250.10">
    <property type="entry name" value="Rhodanese-like domain"/>
    <property type="match status" value="1"/>
</dbReference>
<evidence type="ECO:0000256" key="1">
    <source>
        <dbReference type="SAM" id="MobiDB-lite"/>
    </source>
</evidence>
<dbReference type="GO" id="GO:0009704">
    <property type="term" value="P:de-etiolation"/>
    <property type="evidence" value="ECO:0007669"/>
    <property type="project" value="InterPro"/>
</dbReference>
<dbReference type="SMART" id="SM00450">
    <property type="entry name" value="RHOD"/>
    <property type="match status" value="1"/>
</dbReference>
<dbReference type="InterPro" id="IPR036873">
    <property type="entry name" value="Rhodanese-like_dom_sf"/>
</dbReference>
<feature type="domain" description="Rhodanese" evidence="3">
    <location>
        <begin position="245"/>
        <end position="366"/>
    </location>
</feature>
<dbReference type="SUPFAM" id="SSF52821">
    <property type="entry name" value="Rhodanese/Cell cycle control phosphatase"/>
    <property type="match status" value="1"/>
</dbReference>
<keyword evidence="2" id="KW-0812">Transmembrane</keyword>
<dbReference type="CDD" id="cd00158">
    <property type="entry name" value="RHOD"/>
    <property type="match status" value="1"/>
</dbReference>
<dbReference type="InterPro" id="IPR001763">
    <property type="entry name" value="Rhodanese-like_dom"/>
</dbReference>
<accession>A0A9I9CDL7</accession>
<evidence type="ECO:0000256" key="2">
    <source>
        <dbReference type="SAM" id="Phobius"/>
    </source>
</evidence>
<organism evidence="4">
    <name type="scientific">Cucumis melo</name>
    <name type="common">Muskmelon</name>
    <dbReference type="NCBI Taxonomy" id="3656"/>
    <lineage>
        <taxon>Eukaryota</taxon>
        <taxon>Viridiplantae</taxon>
        <taxon>Streptophyta</taxon>
        <taxon>Embryophyta</taxon>
        <taxon>Tracheophyta</taxon>
        <taxon>Spermatophyta</taxon>
        <taxon>Magnoliopsida</taxon>
        <taxon>eudicotyledons</taxon>
        <taxon>Gunneridae</taxon>
        <taxon>Pentapetalae</taxon>
        <taxon>rosids</taxon>
        <taxon>fabids</taxon>
        <taxon>Cucurbitales</taxon>
        <taxon>Cucurbitaceae</taxon>
        <taxon>Benincaseae</taxon>
        <taxon>Cucumis</taxon>
    </lineage>
</organism>
<evidence type="ECO:0000259" key="3">
    <source>
        <dbReference type="PROSITE" id="PS50206"/>
    </source>
</evidence>
<sequence>MAMKIPIRASSIPRHHHPTPSLPSPSHRSDSKSQFRPISVSLPASTTLSLLALISSPYEARALNKDQIVSSLNEVEKTFDQVQEMGSNFFDIAQQAIESAKNVLKPGVDAALPIVKQAGEEALKVASPTISEASKKALEALQDSGIDTEPVLSAAKTVVGAAQQTGKVIEGAKPIASSTVETISTTDPLVIAEIAGVLVLAYLLFPPIWSAISFNFRGYKGLFSLTSDTLCLGELSPAQTLDLISSSNYFLIDIRSEKDKDKSGIPRLPSSAKNQSIAIPLEELPNKLRGIVRNAKKLEAELSAIKISYLKKLNKGSNIVILGSYSDSAKAVAKALTSLGFKNSWIVTDGFLGSKGWLQSRLGTDTYKFSFAEILSPSRVISSGTKRFGTTSLTSASGQKLLPGTD</sequence>
<evidence type="ECO:0000313" key="4">
    <source>
        <dbReference type="EnsemblPlants" id="MELO3C002063.2.1"/>
    </source>
</evidence>
<feature type="region of interest" description="Disordered" evidence="1">
    <location>
        <begin position="1"/>
        <end position="35"/>
    </location>
</feature>
<feature type="transmembrane region" description="Helical" evidence="2">
    <location>
        <begin position="189"/>
        <end position="212"/>
    </location>
</feature>
<dbReference type="Gramene" id="MELO3C002063.2.1">
    <property type="protein sequence ID" value="MELO3C002063.2.1"/>
    <property type="gene ID" value="MELO3C002063.2"/>
</dbReference>
<keyword evidence="2" id="KW-1133">Transmembrane helix</keyword>
<dbReference type="InterPro" id="IPR044690">
    <property type="entry name" value="CAS_plant"/>
</dbReference>
<dbReference type="GO" id="GO:0071277">
    <property type="term" value="P:cellular response to calcium ion"/>
    <property type="evidence" value="ECO:0007669"/>
    <property type="project" value="InterPro"/>
</dbReference>
<dbReference type="EnsemblPlants" id="MELO3C002063.2.1">
    <property type="protein sequence ID" value="MELO3C002063.2.1"/>
    <property type="gene ID" value="MELO3C002063.2"/>
</dbReference>
<name>A0A9I9CDL7_CUCME</name>
<dbReference type="PANTHER" id="PTHR34209">
    <property type="entry name" value="RHODANESE/CELL CYCLE CONTROL PHOSPHATASE SUPERFAMILY PROTEIN"/>
    <property type="match status" value="1"/>
</dbReference>
<dbReference type="PANTHER" id="PTHR34209:SF1">
    <property type="entry name" value="CALCIUM SENSING RECEPTOR, CHLOROPLASTIC"/>
    <property type="match status" value="1"/>
</dbReference>
<dbReference type="PROSITE" id="PS50206">
    <property type="entry name" value="RHODANESE_3"/>
    <property type="match status" value="1"/>
</dbReference>
<dbReference type="GO" id="GO:0090333">
    <property type="term" value="P:regulation of stomatal closure"/>
    <property type="evidence" value="ECO:0007669"/>
    <property type="project" value="InterPro"/>
</dbReference>
<proteinExistence type="predicted"/>
<keyword evidence="2" id="KW-0472">Membrane</keyword>